<dbReference type="AlphaFoldDB" id="A0A2C9CM24"/>
<reference evidence="4" key="1">
    <citation type="submission" date="2017-09" db="EMBL/GenBank/DDBJ databases">
        <authorList>
            <person name="Varghese N."/>
            <person name="Submissions S."/>
        </authorList>
    </citation>
    <scope>NUCLEOTIDE SEQUENCE [LARGE SCALE GENOMIC DNA]</scope>
    <source>
        <strain evidence="4">C7</strain>
    </source>
</reference>
<evidence type="ECO:0000256" key="1">
    <source>
        <dbReference type="SAM" id="Phobius"/>
    </source>
</evidence>
<evidence type="ECO:0000313" key="4">
    <source>
        <dbReference type="Proteomes" id="UP000220034"/>
    </source>
</evidence>
<feature type="transmembrane region" description="Helical" evidence="1">
    <location>
        <begin position="139"/>
        <end position="161"/>
    </location>
</feature>
<dbReference type="Proteomes" id="UP000220034">
    <property type="component" value="Unassembled WGS sequence"/>
</dbReference>
<dbReference type="EMBL" id="OCTN01000001">
    <property type="protein sequence ID" value="SOH92288.1"/>
    <property type="molecule type" value="Genomic_DNA"/>
</dbReference>
<sequence length="194" mass="21483">MRMIRKLYNFTIALAESPWALWVLAVVAFVESSFFPIPPHALLIPMVIAKPQAAWRIALIATVASVAGGILGYWIGAALFDSVALPILEFYHKAELFTEFAGNYNEHGAWIVLFAGLTPFPYKIITIASGATALDFSTFLIASIAARGIIFFVMAGLLWKFGPPIRTFIEKRLGLMFTLFMVLLIAGFFAVRYL</sequence>
<dbReference type="GO" id="GO:0005886">
    <property type="term" value="C:plasma membrane"/>
    <property type="evidence" value="ECO:0007669"/>
    <property type="project" value="TreeGrafter"/>
</dbReference>
<dbReference type="Pfam" id="PF09335">
    <property type="entry name" value="VTT_dom"/>
    <property type="match status" value="1"/>
</dbReference>
<feature type="transmembrane region" description="Helical" evidence="1">
    <location>
        <begin position="55"/>
        <end position="75"/>
    </location>
</feature>
<keyword evidence="1" id="KW-0812">Transmembrane</keyword>
<evidence type="ECO:0000313" key="3">
    <source>
        <dbReference type="EMBL" id="SOH92288.1"/>
    </source>
</evidence>
<dbReference type="PANTHER" id="PTHR42709:SF11">
    <property type="entry name" value="DEDA FAMILY PROTEIN"/>
    <property type="match status" value="1"/>
</dbReference>
<feature type="transmembrane region" description="Helical" evidence="1">
    <location>
        <begin position="173"/>
        <end position="191"/>
    </location>
</feature>
<proteinExistence type="predicted"/>
<gene>
    <name evidence="3" type="ORF">SAMN06273572_101130</name>
</gene>
<keyword evidence="1" id="KW-1133">Transmembrane helix</keyword>
<dbReference type="InterPro" id="IPR032816">
    <property type="entry name" value="VTT_dom"/>
</dbReference>
<accession>A0A2C9CM24</accession>
<organism evidence="3 4">
    <name type="scientific">Pontivivens marinum</name>
    <dbReference type="NCBI Taxonomy" id="1690039"/>
    <lineage>
        <taxon>Bacteria</taxon>
        <taxon>Pseudomonadati</taxon>
        <taxon>Pseudomonadota</taxon>
        <taxon>Alphaproteobacteria</taxon>
        <taxon>Rhodobacterales</taxon>
        <taxon>Paracoccaceae</taxon>
        <taxon>Pontivivens</taxon>
    </lineage>
</organism>
<evidence type="ECO:0000259" key="2">
    <source>
        <dbReference type="Pfam" id="PF09335"/>
    </source>
</evidence>
<dbReference type="InterPro" id="IPR051311">
    <property type="entry name" value="DedA_domain"/>
</dbReference>
<dbReference type="PANTHER" id="PTHR42709">
    <property type="entry name" value="ALKALINE PHOSPHATASE LIKE PROTEIN"/>
    <property type="match status" value="1"/>
</dbReference>
<keyword evidence="4" id="KW-1185">Reference proteome</keyword>
<protein>
    <submittedName>
        <fullName evidence="3">Membrane protein YqaA, SNARE-associated domain</fullName>
    </submittedName>
</protein>
<feature type="domain" description="VTT" evidence="2">
    <location>
        <begin position="53"/>
        <end position="156"/>
    </location>
</feature>
<keyword evidence="1" id="KW-0472">Membrane</keyword>
<name>A0A2C9CM24_9RHOB</name>